<evidence type="ECO:0000256" key="3">
    <source>
        <dbReference type="SAM" id="MobiDB-lite"/>
    </source>
</evidence>
<feature type="compositionally biased region" description="Polar residues" evidence="3">
    <location>
        <begin position="43"/>
        <end position="52"/>
    </location>
</feature>
<dbReference type="OrthoDB" id="648416at2759"/>
<dbReference type="InterPro" id="IPR005516">
    <property type="entry name" value="Remorin_C"/>
</dbReference>
<keyword evidence="2" id="KW-0175">Coiled coil</keyword>
<feature type="domain" description="Remorin C-terminal" evidence="4">
    <location>
        <begin position="314"/>
        <end position="400"/>
    </location>
</feature>
<evidence type="ECO:0000256" key="1">
    <source>
        <dbReference type="ARBA" id="ARBA00005711"/>
    </source>
</evidence>
<feature type="region of interest" description="Disordered" evidence="3">
    <location>
        <begin position="227"/>
        <end position="260"/>
    </location>
</feature>
<evidence type="ECO:0000313" key="5">
    <source>
        <dbReference type="Proteomes" id="UP000515121"/>
    </source>
</evidence>
<comment type="similarity">
    <text evidence="1">Belongs to the remorin family.</text>
</comment>
<dbReference type="Pfam" id="PF03763">
    <property type="entry name" value="Remorin_C"/>
    <property type="match status" value="1"/>
</dbReference>
<evidence type="ECO:0000259" key="4">
    <source>
        <dbReference type="Pfam" id="PF03763"/>
    </source>
</evidence>
<sequence length="416" mass="45410">MKKGFVSLSHLGTFPSPGPSDYRDNGVVVASKGWSSERVPHPGNSNGSSRRHISASSLTSFYSGRTLPSKWEDAERWICSPVLGYGVSKNANYQLQRRPKSNSGPVVPPGTAFYSNYSPSMQLLDGGGGGTVRNLMAGSPFSTGVLMADGVSVHYGGCTAPDAGGDGDGRQSCMVQNDSNVARSAIIPGWSDLVSESSLPSSQDEKLDEIKESEMMISRVVSQRDMATQMSPEGCCSHSSPRERSSPCHSPPLPAVENNDLPSKLDIREVQIDKRATMTNRSKIHGSIRIQKGVPDFEEFNQNSTAVSAFSLDISEAATSISRLQREEAKICAWENLQRAKAEAAIRKLEMKLEKKRSASIDKILNKLRMAQMKAQEMRNSISGKEDEQIPRTSQKVTFFHIRMSSFSSCFACHAY</sequence>
<dbReference type="PANTHER" id="PTHR31471">
    <property type="entry name" value="OS02G0116800 PROTEIN"/>
    <property type="match status" value="1"/>
</dbReference>
<dbReference type="GeneID" id="111299978"/>
<name>A0A6P5ZEQ7_DURZI</name>
<accession>A0A6P5ZEQ7</accession>
<evidence type="ECO:0000256" key="2">
    <source>
        <dbReference type="SAM" id="Coils"/>
    </source>
</evidence>
<organism evidence="5 6">
    <name type="scientific">Durio zibethinus</name>
    <name type="common">Durian</name>
    <dbReference type="NCBI Taxonomy" id="66656"/>
    <lineage>
        <taxon>Eukaryota</taxon>
        <taxon>Viridiplantae</taxon>
        <taxon>Streptophyta</taxon>
        <taxon>Embryophyta</taxon>
        <taxon>Tracheophyta</taxon>
        <taxon>Spermatophyta</taxon>
        <taxon>Magnoliopsida</taxon>
        <taxon>eudicotyledons</taxon>
        <taxon>Gunneridae</taxon>
        <taxon>Pentapetalae</taxon>
        <taxon>rosids</taxon>
        <taxon>malvids</taxon>
        <taxon>Malvales</taxon>
        <taxon>Malvaceae</taxon>
        <taxon>Helicteroideae</taxon>
        <taxon>Durio</taxon>
    </lineage>
</organism>
<dbReference type="PANTHER" id="PTHR31471:SF2">
    <property type="entry name" value="REMORIN FAMILY PROTEIN"/>
    <property type="match status" value="1"/>
</dbReference>
<evidence type="ECO:0000313" key="6">
    <source>
        <dbReference type="RefSeq" id="XP_022751264.1"/>
    </source>
</evidence>
<proteinExistence type="inferred from homology"/>
<protein>
    <submittedName>
        <fullName evidence="6">Uncharacterized protein LOC111299978</fullName>
    </submittedName>
</protein>
<keyword evidence="5" id="KW-1185">Reference proteome</keyword>
<dbReference type="Proteomes" id="UP000515121">
    <property type="component" value="Unplaced"/>
</dbReference>
<feature type="coiled-coil region" evidence="2">
    <location>
        <begin position="339"/>
        <end position="388"/>
    </location>
</feature>
<feature type="region of interest" description="Disordered" evidence="3">
    <location>
        <begin position="33"/>
        <end position="52"/>
    </location>
</feature>
<dbReference type="AlphaFoldDB" id="A0A6P5ZEQ7"/>
<dbReference type="RefSeq" id="XP_022751264.1">
    <property type="nucleotide sequence ID" value="XM_022895529.1"/>
</dbReference>
<reference evidence="6" key="1">
    <citation type="submission" date="2025-08" db="UniProtKB">
        <authorList>
            <consortium name="RefSeq"/>
        </authorList>
    </citation>
    <scope>IDENTIFICATION</scope>
    <source>
        <tissue evidence="6">Fruit stalk</tissue>
    </source>
</reference>
<dbReference type="KEGG" id="dzi:111299978"/>
<gene>
    <name evidence="6" type="primary">LOC111299978</name>
</gene>